<dbReference type="PANTHER" id="PTHR43441:SF11">
    <property type="entry name" value="RIBOSOMAL-PROTEIN-SERINE ACETYLTRANSFERASE"/>
    <property type="match status" value="1"/>
</dbReference>
<evidence type="ECO:0000259" key="1">
    <source>
        <dbReference type="PROSITE" id="PS51186"/>
    </source>
</evidence>
<dbReference type="PROSITE" id="PS51186">
    <property type="entry name" value="GNAT"/>
    <property type="match status" value="1"/>
</dbReference>
<dbReference type="Gene3D" id="3.40.630.30">
    <property type="match status" value="1"/>
</dbReference>
<dbReference type="RefSeq" id="WP_048734607.1">
    <property type="nucleotide sequence ID" value="NZ_CP012033.1"/>
</dbReference>
<dbReference type="SUPFAM" id="SSF55729">
    <property type="entry name" value="Acyl-CoA N-acyltransferases (Nat)"/>
    <property type="match status" value="1"/>
</dbReference>
<dbReference type="InterPro" id="IPR016181">
    <property type="entry name" value="Acyl_CoA_acyltransferase"/>
</dbReference>
<feature type="domain" description="N-acetyltransferase" evidence="1">
    <location>
        <begin position="5"/>
        <end position="170"/>
    </location>
</feature>
<dbReference type="Pfam" id="PF13302">
    <property type="entry name" value="Acetyltransf_3"/>
    <property type="match status" value="1"/>
</dbReference>
<dbReference type="Proteomes" id="UP000036000">
    <property type="component" value="Chromosome"/>
</dbReference>
<protein>
    <recommendedName>
        <fullName evidence="1">N-acetyltransferase domain-containing protein</fullName>
    </recommendedName>
</protein>
<dbReference type="GO" id="GO:1990189">
    <property type="term" value="F:protein N-terminal-serine acetyltransferase activity"/>
    <property type="evidence" value="ECO:0007669"/>
    <property type="project" value="TreeGrafter"/>
</dbReference>
<dbReference type="GO" id="GO:0008999">
    <property type="term" value="F:protein-N-terminal-alanine acetyltransferase activity"/>
    <property type="evidence" value="ECO:0007669"/>
    <property type="project" value="TreeGrafter"/>
</dbReference>
<organism evidence="2 3">
    <name type="scientific">Levilactobacillus koreensis</name>
    <dbReference type="NCBI Taxonomy" id="637971"/>
    <lineage>
        <taxon>Bacteria</taxon>
        <taxon>Bacillati</taxon>
        <taxon>Bacillota</taxon>
        <taxon>Bacilli</taxon>
        <taxon>Lactobacillales</taxon>
        <taxon>Lactobacillaceae</taxon>
        <taxon>Levilactobacillus</taxon>
    </lineage>
</organism>
<gene>
    <name evidence="2" type="ORF">ABN16_07720</name>
</gene>
<dbReference type="GO" id="GO:0005737">
    <property type="term" value="C:cytoplasm"/>
    <property type="evidence" value="ECO:0007669"/>
    <property type="project" value="TreeGrafter"/>
</dbReference>
<dbReference type="KEGG" id="lko:ABN16_07720"/>
<dbReference type="AlphaFoldDB" id="A0AAC8UUT0"/>
<reference evidence="2 3" key="1">
    <citation type="submission" date="2015-07" db="EMBL/GenBank/DDBJ databases">
        <title>Lactobacillus korensis/26-25/ whole genome sequencing.</title>
        <authorList>
            <person name="Kim M.K."/>
            <person name="Im W.-T."/>
            <person name="Srinivasan S."/>
            <person name="Lee J.-J."/>
        </authorList>
    </citation>
    <scope>NUCLEOTIDE SEQUENCE [LARGE SCALE GENOMIC DNA]</scope>
    <source>
        <strain evidence="2 3">26-25</strain>
    </source>
</reference>
<accession>A0AAC8UUT0</accession>
<dbReference type="PANTHER" id="PTHR43441">
    <property type="entry name" value="RIBOSOMAL-PROTEIN-SERINE ACETYLTRANSFERASE"/>
    <property type="match status" value="1"/>
</dbReference>
<sequence length="171" mass="19581">MSEFLRLKEPVVTDAPALYALIEQDRPLLEKWLPWADSMQSVADEAAFLQYSQQRNADHQLWLRVIWVANHPAGMIDIHEMKDGHGEIGYWLGHEFRGQGVVSQSLALTEQVGFDTLHLNKLMILAATENSASRQVAERNHYHLDGILRQHIPTSTDFYDAAIYSKLKTER</sequence>
<dbReference type="EMBL" id="CP012033">
    <property type="protein sequence ID" value="AKP64896.1"/>
    <property type="molecule type" value="Genomic_DNA"/>
</dbReference>
<dbReference type="InterPro" id="IPR051908">
    <property type="entry name" value="Ribosomal_N-acetyltransferase"/>
</dbReference>
<keyword evidence="3" id="KW-1185">Reference proteome</keyword>
<evidence type="ECO:0000313" key="3">
    <source>
        <dbReference type="Proteomes" id="UP000036000"/>
    </source>
</evidence>
<evidence type="ECO:0000313" key="2">
    <source>
        <dbReference type="EMBL" id="AKP64896.1"/>
    </source>
</evidence>
<name>A0AAC8UUT0_9LACO</name>
<proteinExistence type="predicted"/>
<dbReference type="InterPro" id="IPR000182">
    <property type="entry name" value="GNAT_dom"/>
</dbReference>